<name>A0A1H8CM66_9SPHN</name>
<dbReference type="GO" id="GO:0045892">
    <property type="term" value="P:negative regulation of DNA-templated transcription"/>
    <property type="evidence" value="ECO:0007669"/>
    <property type="project" value="InterPro"/>
</dbReference>
<evidence type="ECO:0000313" key="11">
    <source>
        <dbReference type="Proteomes" id="UP000199206"/>
    </source>
</evidence>
<dbReference type="InterPro" id="IPR007412">
    <property type="entry name" value="FlgM"/>
</dbReference>
<dbReference type="InterPro" id="IPR031316">
    <property type="entry name" value="FlgM_C"/>
</dbReference>
<sequence length="95" mass="9528">MVDPIGITGVSGRGLTVSRVAPTAPVAKAATANTAGAADTAALTGLAKTLSAAAPVDTDRVAQVKKAIAEGNFPILPATIADRLIAYKLNWNSND</sequence>
<evidence type="ECO:0000256" key="4">
    <source>
        <dbReference type="ARBA" id="ARBA00022795"/>
    </source>
</evidence>
<keyword evidence="6" id="KW-0804">Transcription</keyword>
<evidence type="ECO:0000256" key="5">
    <source>
        <dbReference type="ARBA" id="ARBA00023015"/>
    </source>
</evidence>
<evidence type="ECO:0000256" key="1">
    <source>
        <dbReference type="ARBA" id="ARBA00005322"/>
    </source>
</evidence>
<evidence type="ECO:0000256" key="8">
    <source>
        <dbReference type="ARBA" id="ARBA00030117"/>
    </source>
</evidence>
<organism evidence="10 11">
    <name type="scientific">Sphingomonas gellani</name>
    <dbReference type="NCBI Taxonomy" id="1166340"/>
    <lineage>
        <taxon>Bacteria</taxon>
        <taxon>Pseudomonadati</taxon>
        <taxon>Pseudomonadota</taxon>
        <taxon>Alphaproteobacteria</taxon>
        <taxon>Sphingomonadales</taxon>
        <taxon>Sphingomonadaceae</taxon>
        <taxon>Sphingomonas</taxon>
    </lineage>
</organism>
<feature type="domain" description="Anti-sigma-28 factor FlgM C-terminal" evidence="9">
    <location>
        <begin position="43"/>
        <end position="85"/>
    </location>
</feature>
<keyword evidence="11" id="KW-1185">Reference proteome</keyword>
<keyword evidence="4" id="KW-1005">Bacterial flagellum biogenesis</keyword>
<reference evidence="11" key="1">
    <citation type="submission" date="2016-10" db="EMBL/GenBank/DDBJ databases">
        <authorList>
            <person name="Varghese N."/>
            <person name="Submissions S."/>
        </authorList>
    </citation>
    <scope>NUCLEOTIDE SEQUENCE [LARGE SCALE GENOMIC DNA]</scope>
    <source>
        <strain evidence="11">S6-262</strain>
    </source>
</reference>
<comment type="similarity">
    <text evidence="1">Belongs to the FlgM family.</text>
</comment>
<dbReference type="STRING" id="1166340.SAMN05192583_1646"/>
<dbReference type="OrthoDB" id="7392062at2"/>
<keyword evidence="5" id="KW-0805">Transcription regulation</keyword>
<dbReference type="Proteomes" id="UP000199206">
    <property type="component" value="Unassembled WGS sequence"/>
</dbReference>
<dbReference type="Pfam" id="PF04316">
    <property type="entry name" value="FlgM"/>
    <property type="match status" value="1"/>
</dbReference>
<evidence type="ECO:0000256" key="3">
    <source>
        <dbReference type="ARBA" id="ARBA00022491"/>
    </source>
</evidence>
<dbReference type="GO" id="GO:0044781">
    <property type="term" value="P:bacterial-type flagellum organization"/>
    <property type="evidence" value="ECO:0007669"/>
    <property type="project" value="UniProtKB-KW"/>
</dbReference>
<evidence type="ECO:0000256" key="2">
    <source>
        <dbReference type="ARBA" id="ARBA00017823"/>
    </source>
</evidence>
<dbReference type="RefSeq" id="WP_093665211.1">
    <property type="nucleotide sequence ID" value="NZ_FOCF01000003.1"/>
</dbReference>
<accession>A0A1H8CM66</accession>
<dbReference type="NCBIfam" id="TIGR03824">
    <property type="entry name" value="FlgM_jcvi"/>
    <property type="match status" value="1"/>
</dbReference>
<dbReference type="EMBL" id="FOCF01000003">
    <property type="protein sequence ID" value="SEM95378.1"/>
    <property type="molecule type" value="Genomic_DNA"/>
</dbReference>
<proteinExistence type="inferred from homology"/>
<protein>
    <recommendedName>
        <fullName evidence="2">Negative regulator of flagellin synthesis</fullName>
    </recommendedName>
    <alternativeName>
        <fullName evidence="8">Anti-sigma-28 factor</fullName>
    </alternativeName>
</protein>
<evidence type="ECO:0000259" key="9">
    <source>
        <dbReference type="Pfam" id="PF04316"/>
    </source>
</evidence>
<comment type="function">
    <text evidence="7">Responsible for the coupling of flagellin expression to flagellar assembly by preventing expression of the flagellin genes when a component of the middle class of proteins is defective. It negatively regulates flagellar genes by inhibiting the activity of FliA by directly binding to FliA.</text>
</comment>
<gene>
    <name evidence="10" type="ORF">SAMN05192583_1646</name>
</gene>
<dbReference type="AlphaFoldDB" id="A0A1H8CM66"/>
<keyword evidence="3" id="KW-0678">Repressor</keyword>
<dbReference type="InterPro" id="IPR035890">
    <property type="entry name" value="Anti-sigma-28_factor_FlgM_sf"/>
</dbReference>
<evidence type="ECO:0000313" key="10">
    <source>
        <dbReference type="EMBL" id="SEM95378.1"/>
    </source>
</evidence>
<evidence type="ECO:0000256" key="7">
    <source>
        <dbReference type="ARBA" id="ARBA00024739"/>
    </source>
</evidence>
<dbReference type="SUPFAM" id="SSF101498">
    <property type="entry name" value="Anti-sigma factor FlgM"/>
    <property type="match status" value="1"/>
</dbReference>
<evidence type="ECO:0000256" key="6">
    <source>
        <dbReference type="ARBA" id="ARBA00023163"/>
    </source>
</evidence>